<dbReference type="Gene3D" id="2.60.120.290">
    <property type="entry name" value="Spermadhesin, CUB domain"/>
    <property type="match status" value="2"/>
</dbReference>
<keyword evidence="2" id="KW-0964">Secreted</keyword>
<feature type="disulfide bond" evidence="10">
    <location>
        <begin position="709"/>
        <end position="723"/>
    </location>
</feature>
<dbReference type="Pfam" id="PF00431">
    <property type="entry name" value="CUB"/>
    <property type="match status" value="2"/>
</dbReference>
<evidence type="ECO:0000256" key="11">
    <source>
        <dbReference type="PROSITE-ProRule" id="PRU00059"/>
    </source>
</evidence>
<dbReference type="PROSITE" id="PS00134">
    <property type="entry name" value="TRYPSIN_HIS"/>
    <property type="match status" value="1"/>
</dbReference>
<dbReference type="SMART" id="SM00042">
    <property type="entry name" value="CUB"/>
    <property type="match status" value="2"/>
</dbReference>
<keyword evidence="3" id="KW-0768">Sushi</keyword>
<dbReference type="SMART" id="SM00408">
    <property type="entry name" value="IGc2"/>
    <property type="match status" value="2"/>
</dbReference>
<dbReference type="KEGG" id="isc:8050772"/>
<dbReference type="OMA" id="HVERTFF"/>
<dbReference type="VEuPathDB" id="VectorBase:ISCI002978"/>
<evidence type="ECO:0000259" key="16">
    <source>
        <dbReference type="PROSITE" id="PS50240"/>
    </source>
</evidence>
<dbReference type="SMART" id="SM00409">
    <property type="entry name" value="IG"/>
    <property type="match status" value="2"/>
</dbReference>
<evidence type="ECO:0000256" key="10">
    <source>
        <dbReference type="PIRSR" id="PIRSR001155-2"/>
    </source>
</evidence>
<evidence type="ECO:0000256" key="2">
    <source>
        <dbReference type="ARBA" id="ARBA00022525"/>
    </source>
</evidence>
<dbReference type="RefSeq" id="XP_029843780.2">
    <property type="nucleotide sequence ID" value="XM_029987920.3"/>
</dbReference>
<dbReference type="GO" id="GO:0004252">
    <property type="term" value="F:serine-type endopeptidase activity"/>
    <property type="evidence" value="ECO:0007669"/>
    <property type="project" value="InterPro"/>
</dbReference>
<keyword evidence="6 12" id="KW-0378">Hydrolase</keyword>
<keyword evidence="7 12" id="KW-0720">Serine protease</keyword>
<dbReference type="InterPro" id="IPR003598">
    <property type="entry name" value="Ig_sub2"/>
</dbReference>
<feature type="region of interest" description="Disordered" evidence="13">
    <location>
        <begin position="32"/>
        <end position="88"/>
    </location>
</feature>
<dbReference type="GeneID" id="8050772"/>
<dbReference type="InterPro" id="IPR009003">
    <property type="entry name" value="Peptidase_S1_PA"/>
</dbReference>
<keyword evidence="8 10" id="KW-1015">Disulfide bond</keyword>
<keyword evidence="5 14" id="KW-0732">Signal</keyword>
<evidence type="ECO:0000256" key="5">
    <source>
        <dbReference type="ARBA" id="ARBA00022729"/>
    </source>
</evidence>
<feature type="signal peptide" evidence="14">
    <location>
        <begin position="1"/>
        <end position="23"/>
    </location>
</feature>
<comment type="subcellular location">
    <subcellularLocation>
        <location evidence="1">Secreted</location>
    </subcellularLocation>
</comment>
<dbReference type="VEuPathDB" id="VectorBase:ISCP_037935"/>
<dbReference type="InterPro" id="IPR000859">
    <property type="entry name" value="CUB_dom"/>
</dbReference>
<feature type="chain" id="PRO_5020037181" evidence="14">
    <location>
        <begin position="24"/>
        <end position="790"/>
    </location>
</feature>
<evidence type="ECO:0000313" key="18">
    <source>
        <dbReference type="EMBL" id="MOY38735.1"/>
    </source>
</evidence>
<dbReference type="InterPro" id="IPR001314">
    <property type="entry name" value="Peptidase_S1A"/>
</dbReference>
<dbReference type="SMART" id="SM00020">
    <property type="entry name" value="Tryp_SPc"/>
    <property type="match status" value="1"/>
</dbReference>
<dbReference type="PRINTS" id="PR00722">
    <property type="entry name" value="CHYMOTRYPSIN"/>
</dbReference>
<feature type="active site" description="Charge relay system" evidence="9">
    <location>
        <position position="740"/>
    </location>
</feature>
<feature type="domain" description="Peptidase S1" evidence="16">
    <location>
        <begin position="548"/>
        <end position="790"/>
    </location>
</feature>
<dbReference type="InterPro" id="IPR035914">
    <property type="entry name" value="Sperma_CUB_dom_sf"/>
</dbReference>
<proteinExistence type="predicted"/>
<dbReference type="InterPro" id="IPR003599">
    <property type="entry name" value="Ig_sub"/>
</dbReference>
<sequence>MQPSTPLLLMTFVVCCFVSEVRTDYPALRRSRQFSGTQNHGTARNTGGRKYEVEQRRPTGRSDVMTPCPGEQSGNRQGVVESPNFPDTYPSNSDCYSVIRVKEGEQVALKFETLFMERNPKCSSDFVEVFDGPSIESKSLGRFCRESQKSSLELMSTGNTMMVHFHSDDIVNLQGFRARYRAHNEVRSSQAEPSNCRVWTEDSRGFISSPNYPEPYPANSSCRVPLDAGPNNVITLYFIDIQLDPYKDCPYDKIEVRDGATEDAYLLGRFCGAQGEAEAVTSTGREMFFFFNSDSYLSGRGFKAEFLVHKKPNGPKDQTGKSRGFDDDEEVLDIRESPKDVSLRYKESHIFRCLPASDKAAVTWFKEDEQLRIFSQDPNLEGLLLAGNNTLWVKEMDVSLRGNYTCRLSAGRSIRDIHFKITYGGPSIVKPACDIVLRKIPGDLSFTRGETIILPCEANGAHVATHWTRNQLQLRTGASRVTILPIGFLTINDSRPEDSGVYACVTTDVAKNCSRSFSAAVVVMPKSKVQEVCGRTSVSNSEQPAERISGGQDARKGAHPWQALLRYRNGDPFCSGSLVSERYVLTAAHCVENLRTRTAAIEVALGKLFIDKEEPEEIVTDVRDIRIHPNYRLVTVDSDIALVELADHISFNKLISPVCLGQSEHVERTFFAHPKTKAVVTGWGRTMSSRSASSRLQEVEVPIHAPDTCQRSTNFTVTENMLCAGATTGGVSRDACDGDSGGPLVGVKDGRSYLLGIVSWGDSVLCGNKGSYGFYTKVNKFHTWVKSIID</sequence>
<dbReference type="InterPro" id="IPR018114">
    <property type="entry name" value="TRYPSIN_HIS"/>
</dbReference>
<feature type="domain" description="CUB" evidence="15">
    <location>
        <begin position="68"/>
        <end position="183"/>
    </location>
</feature>
<dbReference type="OrthoDB" id="6380398at2759"/>
<keyword evidence="4 12" id="KW-0645">Protease</keyword>
<protein>
    <submittedName>
        <fullName evidence="18">Putative serine protease</fullName>
    </submittedName>
</protein>
<evidence type="ECO:0000256" key="9">
    <source>
        <dbReference type="PIRSR" id="PIRSR001155-1"/>
    </source>
</evidence>
<evidence type="ECO:0000256" key="13">
    <source>
        <dbReference type="SAM" id="MobiDB-lite"/>
    </source>
</evidence>
<feature type="active site" description="Charge relay system" evidence="9">
    <location>
        <position position="589"/>
    </location>
</feature>
<evidence type="ECO:0000256" key="1">
    <source>
        <dbReference type="ARBA" id="ARBA00004613"/>
    </source>
</evidence>
<evidence type="ECO:0000256" key="12">
    <source>
        <dbReference type="RuleBase" id="RU363034"/>
    </source>
</evidence>
<dbReference type="InterPro" id="IPR043504">
    <property type="entry name" value="Peptidase_S1_PA_chymotrypsin"/>
</dbReference>
<feature type="domain" description="Ig-like" evidence="17">
    <location>
        <begin position="338"/>
        <end position="422"/>
    </location>
</feature>
<dbReference type="PROSITE" id="PS50240">
    <property type="entry name" value="TRYPSIN_DOM"/>
    <property type="match status" value="1"/>
</dbReference>
<dbReference type="InterPro" id="IPR013783">
    <property type="entry name" value="Ig-like_fold"/>
</dbReference>
<dbReference type="VEuPathDB" id="VectorBase:ISCW006760"/>
<evidence type="ECO:0000256" key="3">
    <source>
        <dbReference type="ARBA" id="ARBA00022659"/>
    </source>
</evidence>
<evidence type="ECO:0000259" key="17">
    <source>
        <dbReference type="PROSITE" id="PS50835"/>
    </source>
</evidence>
<dbReference type="PROSITE" id="PS50835">
    <property type="entry name" value="IG_LIKE"/>
    <property type="match status" value="2"/>
</dbReference>
<dbReference type="PROSITE" id="PS00135">
    <property type="entry name" value="TRYPSIN_SER"/>
    <property type="match status" value="1"/>
</dbReference>
<evidence type="ECO:0000259" key="15">
    <source>
        <dbReference type="PROSITE" id="PS01180"/>
    </source>
</evidence>
<dbReference type="GO" id="GO:0006956">
    <property type="term" value="P:complement activation"/>
    <property type="evidence" value="ECO:0007669"/>
    <property type="project" value="InterPro"/>
</dbReference>
<dbReference type="Pfam" id="PF00089">
    <property type="entry name" value="Trypsin"/>
    <property type="match status" value="1"/>
</dbReference>
<dbReference type="GO" id="GO:0006508">
    <property type="term" value="P:proteolysis"/>
    <property type="evidence" value="ECO:0007669"/>
    <property type="project" value="UniProtKB-KW"/>
</dbReference>
<feature type="domain" description="Ig-like" evidence="17">
    <location>
        <begin position="426"/>
        <end position="518"/>
    </location>
</feature>
<dbReference type="PANTHER" id="PTHR24255">
    <property type="entry name" value="COMPLEMENT COMPONENT 1, S SUBCOMPONENT-RELATED"/>
    <property type="match status" value="1"/>
</dbReference>
<dbReference type="GO" id="GO:0005576">
    <property type="term" value="C:extracellular region"/>
    <property type="evidence" value="ECO:0007669"/>
    <property type="project" value="UniProtKB-SubCell"/>
</dbReference>
<dbReference type="Gene3D" id="2.40.10.10">
    <property type="entry name" value="Trypsin-like serine proteases"/>
    <property type="match status" value="1"/>
</dbReference>
<comment type="caution">
    <text evidence="11">Lacks conserved residue(s) required for the propagation of feature annotation.</text>
</comment>
<evidence type="ECO:0000256" key="4">
    <source>
        <dbReference type="ARBA" id="ARBA00022670"/>
    </source>
</evidence>
<organism evidence="18">
    <name type="scientific">Ixodes scapularis</name>
    <name type="common">Black-legged tick</name>
    <name type="synonym">Deer tick</name>
    <dbReference type="NCBI Taxonomy" id="6945"/>
    <lineage>
        <taxon>Eukaryota</taxon>
        <taxon>Metazoa</taxon>
        <taxon>Ecdysozoa</taxon>
        <taxon>Arthropoda</taxon>
        <taxon>Chelicerata</taxon>
        <taxon>Arachnida</taxon>
        <taxon>Acari</taxon>
        <taxon>Parasitiformes</taxon>
        <taxon>Ixodida</taxon>
        <taxon>Ixodoidea</taxon>
        <taxon>Ixodidae</taxon>
        <taxon>Ixodinae</taxon>
        <taxon>Ixodes</taxon>
    </lineage>
</organism>
<dbReference type="PROSITE" id="PS01180">
    <property type="entry name" value="CUB"/>
    <property type="match status" value="2"/>
</dbReference>
<feature type="active site" description="Charge relay system" evidence="9">
    <location>
        <position position="639"/>
    </location>
</feature>
<evidence type="ECO:0000256" key="7">
    <source>
        <dbReference type="ARBA" id="ARBA00022825"/>
    </source>
</evidence>
<dbReference type="InterPro" id="IPR033116">
    <property type="entry name" value="TRYPSIN_SER"/>
</dbReference>
<dbReference type="InterPro" id="IPR001254">
    <property type="entry name" value="Trypsin_dom"/>
</dbReference>
<dbReference type="CDD" id="cd00041">
    <property type="entry name" value="CUB"/>
    <property type="match status" value="2"/>
</dbReference>
<dbReference type="CDD" id="cd00190">
    <property type="entry name" value="Tryp_SPc"/>
    <property type="match status" value="1"/>
</dbReference>
<dbReference type="VEuPathDB" id="VectorBase:ISCI006760"/>
<dbReference type="AlphaFoldDB" id="A0A4D5RNK6"/>
<dbReference type="PIRSF" id="PIRSF001155">
    <property type="entry name" value="C1r_C1s_MASP"/>
    <property type="match status" value="1"/>
</dbReference>
<dbReference type="EMBL" id="GHJT01004764">
    <property type="protein sequence ID" value="MOY38735.1"/>
    <property type="molecule type" value="Transcribed_RNA"/>
</dbReference>
<accession>A0A4D5RNK6</accession>
<dbReference type="PANTHER" id="PTHR24255:SF38">
    <property type="entry name" value="MANNAN-BINDING LECTIN SERINE PROTEASE 1-LIKE"/>
    <property type="match status" value="1"/>
</dbReference>
<dbReference type="InterPro" id="IPR036179">
    <property type="entry name" value="Ig-like_dom_sf"/>
</dbReference>
<feature type="disulfide bond" evidence="10">
    <location>
        <begin position="736"/>
        <end position="766"/>
    </location>
</feature>
<dbReference type="SUPFAM" id="SSF50494">
    <property type="entry name" value="Trypsin-like serine proteases"/>
    <property type="match status" value="1"/>
</dbReference>
<dbReference type="FunFam" id="2.60.120.290:FF:000068">
    <property type="entry name" value="Metalloendopeptidase"/>
    <property type="match status" value="1"/>
</dbReference>
<dbReference type="Pfam" id="PF13895">
    <property type="entry name" value="Ig_2"/>
    <property type="match status" value="1"/>
</dbReference>
<dbReference type="InterPro" id="IPR007110">
    <property type="entry name" value="Ig-like_dom"/>
</dbReference>
<evidence type="ECO:0000256" key="14">
    <source>
        <dbReference type="SAM" id="SignalP"/>
    </source>
</evidence>
<feature type="disulfide bond" evidence="11">
    <location>
        <begin position="68"/>
        <end position="95"/>
    </location>
</feature>
<dbReference type="Gene3D" id="2.60.40.10">
    <property type="entry name" value="Immunoglobulins"/>
    <property type="match status" value="2"/>
</dbReference>
<evidence type="ECO:0000256" key="8">
    <source>
        <dbReference type="ARBA" id="ARBA00023157"/>
    </source>
</evidence>
<dbReference type="SUPFAM" id="SSF49854">
    <property type="entry name" value="Spermadhesin, CUB domain"/>
    <property type="match status" value="2"/>
</dbReference>
<dbReference type="SUPFAM" id="SSF48726">
    <property type="entry name" value="Immunoglobulin"/>
    <property type="match status" value="2"/>
</dbReference>
<evidence type="ECO:0000256" key="6">
    <source>
        <dbReference type="ARBA" id="ARBA00022801"/>
    </source>
</evidence>
<dbReference type="InterPro" id="IPR024175">
    <property type="entry name" value="Pept_S1A_C1r/C1S/mannan-bd"/>
</dbReference>
<reference evidence="18" key="1">
    <citation type="submission" date="2019-04" db="EMBL/GenBank/DDBJ databases">
        <title>An insight into the mialome of Ixodes scapularis.</title>
        <authorList>
            <person name="Ribeiro J.M."/>
            <person name="Mather T.N."/>
            <person name="Karim S."/>
        </authorList>
    </citation>
    <scope>NUCLEOTIDE SEQUENCE</scope>
</reference>
<dbReference type="VEuPathDB" id="VectorBase:ISCW002978"/>
<feature type="compositionally biased region" description="Polar residues" evidence="13">
    <location>
        <begin position="33"/>
        <end position="45"/>
    </location>
</feature>
<dbReference type="FunFam" id="2.40.10.10:FF:000015">
    <property type="entry name" value="Atrial natriuretic peptide-converting enzyme"/>
    <property type="match status" value="1"/>
</dbReference>
<dbReference type="FunFam" id="2.60.120.290:FF:000013">
    <property type="entry name" value="Membrane frizzled-related protein"/>
    <property type="match status" value="1"/>
</dbReference>
<feature type="domain" description="CUB" evidence="15">
    <location>
        <begin position="196"/>
        <end position="309"/>
    </location>
</feature>
<name>A0A4D5RNK6_IXOSC</name>